<dbReference type="InterPro" id="IPR050625">
    <property type="entry name" value="ParA/MinD_ATPase"/>
</dbReference>
<dbReference type="Gene3D" id="3.40.50.10850">
    <property type="entry name" value="Ntrc-like two-domain protein"/>
    <property type="match status" value="1"/>
</dbReference>
<dbReference type="GO" id="GO:0005829">
    <property type="term" value="C:cytosol"/>
    <property type="evidence" value="ECO:0007669"/>
    <property type="project" value="TreeGrafter"/>
</dbReference>
<evidence type="ECO:0000259" key="1">
    <source>
        <dbReference type="Pfam" id="PF01656"/>
    </source>
</evidence>
<dbReference type="PANTHER" id="PTHR43384">
    <property type="entry name" value="SEPTUM SITE-DETERMINING PROTEIN MIND HOMOLOG, CHLOROPLASTIC-RELATED"/>
    <property type="match status" value="1"/>
</dbReference>
<evidence type="ECO:0000313" key="2">
    <source>
        <dbReference type="EMBL" id="RIX52758.1"/>
    </source>
</evidence>
<accession>A0A3A1UW60</accession>
<dbReference type="PANTHER" id="PTHR43384:SF13">
    <property type="entry name" value="SLR0110 PROTEIN"/>
    <property type="match status" value="1"/>
</dbReference>
<dbReference type="GO" id="GO:0051782">
    <property type="term" value="P:negative regulation of cell division"/>
    <property type="evidence" value="ECO:0007669"/>
    <property type="project" value="TreeGrafter"/>
</dbReference>
<dbReference type="Proteomes" id="UP000266482">
    <property type="component" value="Unassembled WGS sequence"/>
</dbReference>
<dbReference type="Pfam" id="PF01656">
    <property type="entry name" value="CbiA"/>
    <property type="match status" value="1"/>
</dbReference>
<dbReference type="GO" id="GO:0016887">
    <property type="term" value="F:ATP hydrolysis activity"/>
    <property type="evidence" value="ECO:0007669"/>
    <property type="project" value="TreeGrafter"/>
</dbReference>
<proteinExistence type="predicted"/>
<name>A0A3A1UW60_9BACL</name>
<reference evidence="2 3" key="1">
    <citation type="submission" date="2018-09" db="EMBL/GenBank/DDBJ databases">
        <title>Paenibacillus aracenensis nov. sp. isolated from a cave in southern Spain.</title>
        <authorList>
            <person name="Jurado V."/>
            <person name="Gutierrez-Patricio S."/>
            <person name="Gonzalez-Pimentel J.L."/>
            <person name="Miller A.Z."/>
            <person name="Laiz L."/>
            <person name="Saiz-Jimenez C."/>
        </authorList>
    </citation>
    <scope>NUCLEOTIDE SEQUENCE [LARGE SCALE GENOMIC DNA]</scope>
    <source>
        <strain evidence="2 3">DSM 22867</strain>
    </source>
</reference>
<dbReference type="Gene3D" id="3.40.50.300">
    <property type="entry name" value="P-loop containing nucleotide triphosphate hydrolases"/>
    <property type="match status" value="1"/>
</dbReference>
<dbReference type="SUPFAM" id="SSF52540">
    <property type="entry name" value="P-loop containing nucleoside triphosphate hydrolases"/>
    <property type="match status" value="1"/>
</dbReference>
<dbReference type="EMBL" id="QXQA01000006">
    <property type="protein sequence ID" value="RIX52758.1"/>
    <property type="molecule type" value="Genomic_DNA"/>
</dbReference>
<dbReference type="GO" id="GO:0005524">
    <property type="term" value="F:ATP binding"/>
    <property type="evidence" value="ECO:0007669"/>
    <property type="project" value="TreeGrafter"/>
</dbReference>
<protein>
    <recommendedName>
        <fullName evidence="1">CobQ/CobB/MinD/ParA nucleotide binding domain-containing protein</fullName>
    </recommendedName>
</protein>
<dbReference type="InterPro" id="IPR027417">
    <property type="entry name" value="P-loop_NTPase"/>
</dbReference>
<keyword evidence="3" id="KW-1185">Reference proteome</keyword>
<evidence type="ECO:0000313" key="3">
    <source>
        <dbReference type="Proteomes" id="UP000266482"/>
    </source>
</evidence>
<feature type="domain" description="CobQ/CobB/MinD/ParA nucleotide binding" evidence="1">
    <location>
        <begin position="132"/>
        <end position="310"/>
    </location>
</feature>
<dbReference type="AlphaFoldDB" id="A0A3A1UW60"/>
<comment type="caution">
    <text evidence="2">The sequence shown here is derived from an EMBL/GenBank/DDBJ whole genome shotgun (WGS) entry which is preliminary data.</text>
</comment>
<gene>
    <name evidence="2" type="ORF">D3P08_12160</name>
</gene>
<dbReference type="RefSeq" id="WP_119599966.1">
    <property type="nucleotide sequence ID" value="NZ_QXQA01000006.1"/>
</dbReference>
<dbReference type="OrthoDB" id="3035369at2"/>
<dbReference type="GO" id="GO:0009898">
    <property type="term" value="C:cytoplasmic side of plasma membrane"/>
    <property type="evidence" value="ECO:0007669"/>
    <property type="project" value="TreeGrafter"/>
</dbReference>
<organism evidence="2 3">
    <name type="scientific">Paenibacillus nanensis</name>
    <dbReference type="NCBI Taxonomy" id="393251"/>
    <lineage>
        <taxon>Bacteria</taxon>
        <taxon>Bacillati</taxon>
        <taxon>Bacillota</taxon>
        <taxon>Bacilli</taxon>
        <taxon>Bacillales</taxon>
        <taxon>Paenibacillaceae</taxon>
        <taxon>Paenibacillus</taxon>
    </lineage>
</organism>
<sequence>MIRYQLAVASRDKEYTRRLAEYIRGSAFGEQWQVAAFTHPNACKQYVKQGYTIDLLAAEPELLRELQPELSHVPSVALVDKLGENGSQAELLQFQPLPLLLKGLSELFGKLQASSGELAGMKAGALGAKVATIHSASGGVGKTTLALHMASAAGTRGKKVFYLNLERWNTSYLWLETKPDAESAGDGMSELLYEVKNGTKSLGQWVAERRTYHARLKFDYLAGFRNAEDRLSLNAEDAVAIVDAVAGNGQYDIVIVDMDEGLGDMHVAVLNRANLNFWVVTHDPPAAAKQSMLLRYGLDRWGEVFQAIQSHSITIGNRSNESGRKAMNRGNGMPVAVHLPEVKEWTRGELHPILSSPVYRAAVDRLFGLAFGESEALHGVG</sequence>
<dbReference type="InterPro" id="IPR002586">
    <property type="entry name" value="CobQ/CobB/MinD/ParA_Nub-bd_dom"/>
</dbReference>